<dbReference type="Gene3D" id="3.40.50.1400">
    <property type="match status" value="2"/>
</dbReference>
<keyword evidence="4 7" id="KW-0456">Lyase</keyword>
<comment type="pathway">
    <text evidence="1 7">Porphyrin-containing compound metabolism; protoheme biosynthesis.</text>
</comment>
<evidence type="ECO:0000256" key="7">
    <source>
        <dbReference type="HAMAP-Rule" id="MF_00323"/>
    </source>
</evidence>
<dbReference type="PANTHER" id="PTHR11108:SF1">
    <property type="entry name" value="FERROCHELATASE, MITOCHONDRIAL"/>
    <property type="match status" value="1"/>
</dbReference>
<evidence type="ECO:0000256" key="2">
    <source>
        <dbReference type="ARBA" id="ARBA00023004"/>
    </source>
</evidence>
<comment type="caution">
    <text evidence="9">The sequence shown here is derived from an EMBL/GenBank/DDBJ whole genome shotgun (WGS) entry which is preliminary data.</text>
</comment>
<keyword evidence="5 7" id="KW-0627">Porphyrin biosynthesis</keyword>
<keyword evidence="7" id="KW-0479">Metal-binding</keyword>
<comment type="catalytic activity">
    <reaction evidence="6">
        <text>Fe-coproporphyrin III + 2 H(+) = coproporphyrin III + Fe(2+)</text>
        <dbReference type="Rhea" id="RHEA:49572"/>
        <dbReference type="ChEBI" id="CHEBI:15378"/>
        <dbReference type="ChEBI" id="CHEBI:29033"/>
        <dbReference type="ChEBI" id="CHEBI:68438"/>
        <dbReference type="ChEBI" id="CHEBI:131725"/>
        <dbReference type="EC" id="4.99.1.9"/>
    </reaction>
    <physiologicalReaction direction="right-to-left" evidence="6">
        <dbReference type="Rhea" id="RHEA:49574"/>
    </physiologicalReaction>
</comment>
<dbReference type="CDD" id="cd03411">
    <property type="entry name" value="Ferrochelatase_N"/>
    <property type="match status" value="1"/>
</dbReference>
<evidence type="ECO:0000256" key="5">
    <source>
        <dbReference type="ARBA" id="ARBA00023244"/>
    </source>
</evidence>
<dbReference type="Pfam" id="PF00762">
    <property type="entry name" value="Ferrochelatase"/>
    <property type="match status" value="1"/>
</dbReference>
<sequence length="354" mass="38465">MSPLGNDSRFTAVLFLSFGGPERTVDVLPFLENVTRGRGVPRGRLDEVAEHYYHFGGASPINGLNRDMIVALRTGLAERGRDDLPVYFGNRNWDPYVEDVLVQIYRDGHRRILVFATSAWGGYSGCTQYHEDIARAVADLAQREPGSVDDPVLLRKLPQYWAEEAFLDAETDAVRRAVADLPDPDGEFRLVFTAHSIPTRADQAIGGGLYSRQVAQASAAVARRLTRAGAEAGTDYDQVWQSRSGPPEVAWLEPDIADHLRVLAESGVEQVVVAPIGFVSDHLEVVWDLDNELADLATDLGLAYVRADTVGTDPRFTDLVAAIVDRYADGYGDLDAPGCGDNGAGCRSGCCGPS</sequence>
<protein>
    <recommendedName>
        <fullName evidence="7">Coproporphyrin III ferrochelatase</fullName>
        <ecNumber evidence="7">4.99.1.9</ecNumber>
    </recommendedName>
</protein>
<organism evidence="9 10">
    <name type="scientific">Gordonia defluvii</name>
    <dbReference type="NCBI Taxonomy" id="283718"/>
    <lineage>
        <taxon>Bacteria</taxon>
        <taxon>Bacillati</taxon>
        <taxon>Actinomycetota</taxon>
        <taxon>Actinomycetes</taxon>
        <taxon>Mycobacteriales</taxon>
        <taxon>Gordoniaceae</taxon>
        <taxon>Gordonia</taxon>
    </lineage>
</organism>
<evidence type="ECO:0000256" key="6">
    <source>
        <dbReference type="ARBA" id="ARBA00024536"/>
    </source>
</evidence>
<evidence type="ECO:0000256" key="8">
    <source>
        <dbReference type="RuleBase" id="RU004185"/>
    </source>
</evidence>
<evidence type="ECO:0000256" key="1">
    <source>
        <dbReference type="ARBA" id="ARBA00004744"/>
    </source>
</evidence>
<evidence type="ECO:0000313" key="9">
    <source>
        <dbReference type="EMBL" id="GAA3047470.1"/>
    </source>
</evidence>
<evidence type="ECO:0000256" key="3">
    <source>
        <dbReference type="ARBA" id="ARBA00023133"/>
    </source>
</evidence>
<evidence type="ECO:0000313" key="10">
    <source>
        <dbReference type="Proteomes" id="UP001501035"/>
    </source>
</evidence>
<dbReference type="PANTHER" id="PTHR11108">
    <property type="entry name" value="FERROCHELATASE"/>
    <property type="match status" value="1"/>
</dbReference>
<proteinExistence type="inferred from homology"/>
<dbReference type="NCBIfam" id="NF000689">
    <property type="entry name" value="PRK00035.2-1"/>
    <property type="match status" value="1"/>
</dbReference>
<comment type="function">
    <text evidence="7">Involved in coproporphyrin-dependent heme b biosynthesis. Catalyzes the insertion of ferrous iron into coproporphyrin III to form Fe-coproporphyrin III.</text>
</comment>
<feature type="binding site" evidence="7">
    <location>
        <position position="59"/>
    </location>
    <ligand>
        <name>Fe-coproporphyrin III</name>
        <dbReference type="ChEBI" id="CHEBI:68438"/>
    </ligand>
</feature>
<name>A0ABP6LJE9_9ACTN</name>
<dbReference type="HAMAP" id="MF_00323">
    <property type="entry name" value="Ferrochelatase"/>
    <property type="match status" value="1"/>
</dbReference>
<comment type="caution">
    <text evidence="7">Lacks conserved residue(s) required for the propagation of feature annotation.</text>
</comment>
<dbReference type="EMBL" id="BAAAVS010000058">
    <property type="protein sequence ID" value="GAA3047470.1"/>
    <property type="molecule type" value="Genomic_DNA"/>
</dbReference>
<dbReference type="Proteomes" id="UP001501035">
    <property type="component" value="Unassembled WGS sequence"/>
</dbReference>
<feature type="binding site" evidence="7">
    <location>
        <position position="129"/>
    </location>
    <ligand>
        <name>Fe-coproporphyrin III</name>
        <dbReference type="ChEBI" id="CHEBI:68438"/>
    </ligand>
</feature>
<keyword evidence="3 7" id="KW-0350">Heme biosynthesis</keyword>
<evidence type="ECO:0000256" key="4">
    <source>
        <dbReference type="ARBA" id="ARBA00023239"/>
    </source>
</evidence>
<dbReference type="CDD" id="cd00419">
    <property type="entry name" value="Ferrochelatase_C"/>
    <property type="match status" value="1"/>
</dbReference>
<dbReference type="InterPro" id="IPR001015">
    <property type="entry name" value="Ferrochelatase"/>
</dbReference>
<feature type="binding site" evidence="7">
    <location>
        <position position="195"/>
    </location>
    <ligand>
        <name>Fe(2+)</name>
        <dbReference type="ChEBI" id="CHEBI:29033"/>
    </ligand>
</feature>
<dbReference type="InterPro" id="IPR033644">
    <property type="entry name" value="Ferrochelatase_C"/>
</dbReference>
<feature type="binding site" evidence="7">
    <location>
        <position position="284"/>
    </location>
    <ligand>
        <name>Fe(2+)</name>
        <dbReference type="ChEBI" id="CHEBI:29033"/>
    </ligand>
</feature>
<accession>A0ABP6LJE9</accession>
<dbReference type="RefSeq" id="WP_290704865.1">
    <property type="nucleotide sequence ID" value="NZ_BAAAVS010000058.1"/>
</dbReference>
<comment type="similarity">
    <text evidence="7 8">Belongs to the ferrochelatase family.</text>
</comment>
<keyword evidence="2 7" id="KW-0408">Iron</keyword>
<comment type="subcellular location">
    <subcellularLocation>
        <location evidence="7">Cytoplasm</location>
    </subcellularLocation>
</comment>
<keyword evidence="10" id="KW-1185">Reference proteome</keyword>
<dbReference type="EC" id="4.99.1.9" evidence="7"/>
<reference evidence="10" key="1">
    <citation type="journal article" date="2019" name="Int. J. Syst. Evol. Microbiol.">
        <title>The Global Catalogue of Microorganisms (GCM) 10K type strain sequencing project: providing services to taxonomists for standard genome sequencing and annotation.</title>
        <authorList>
            <consortium name="The Broad Institute Genomics Platform"/>
            <consortium name="The Broad Institute Genome Sequencing Center for Infectious Disease"/>
            <person name="Wu L."/>
            <person name="Ma J."/>
        </authorList>
    </citation>
    <scope>NUCLEOTIDE SEQUENCE [LARGE SCALE GENOMIC DNA]</scope>
    <source>
        <strain evidence="10">JCM 14234</strain>
    </source>
</reference>
<gene>
    <name evidence="7" type="primary">cpfC</name>
    <name evidence="9" type="ORF">GCM10010528_28380</name>
</gene>
<dbReference type="InterPro" id="IPR033659">
    <property type="entry name" value="Ferrochelatase_N"/>
</dbReference>
<keyword evidence="7" id="KW-0963">Cytoplasm</keyword>
<dbReference type="SUPFAM" id="SSF53800">
    <property type="entry name" value="Chelatase"/>
    <property type="match status" value="1"/>
</dbReference>